<gene>
    <name evidence="2" type="ORF">ASJ80_04625</name>
</gene>
<keyword evidence="1" id="KW-0472">Membrane</keyword>
<reference evidence="2 3" key="1">
    <citation type="journal article" date="2017" name="BMC Genomics">
        <title>Genomic analysis of methanogenic archaea reveals a shift towards energy conservation.</title>
        <authorList>
            <person name="Gilmore S.P."/>
            <person name="Henske J.K."/>
            <person name="Sexton J.A."/>
            <person name="Solomon K.V."/>
            <person name="Seppala S."/>
            <person name="Yoo J.I."/>
            <person name="Huyett L.M."/>
            <person name="Pressman A."/>
            <person name="Cogan J.Z."/>
            <person name="Kivenson V."/>
            <person name="Peng X."/>
            <person name="Tan Y."/>
            <person name="Valentine D.L."/>
            <person name="O'Malley M.A."/>
        </authorList>
    </citation>
    <scope>NUCLEOTIDE SEQUENCE [LARGE SCALE GENOMIC DNA]</scope>
    <source>
        <strain evidence="2 3">M.o.H.</strain>
    </source>
</reference>
<accession>A0A2A2H1J5</accession>
<dbReference type="EMBL" id="LMVM01000039">
    <property type="protein sequence ID" value="PAV03291.1"/>
    <property type="molecule type" value="Genomic_DNA"/>
</dbReference>
<protein>
    <submittedName>
        <fullName evidence="2">Uncharacterized protein</fullName>
    </submittedName>
</protein>
<keyword evidence="3" id="KW-1185">Reference proteome</keyword>
<evidence type="ECO:0000313" key="3">
    <source>
        <dbReference type="Proteomes" id="UP000217784"/>
    </source>
</evidence>
<feature type="transmembrane region" description="Helical" evidence="1">
    <location>
        <begin position="63"/>
        <end position="87"/>
    </location>
</feature>
<evidence type="ECO:0000313" key="2">
    <source>
        <dbReference type="EMBL" id="PAV03291.1"/>
    </source>
</evidence>
<keyword evidence="1" id="KW-1133">Transmembrane helix</keyword>
<feature type="transmembrane region" description="Helical" evidence="1">
    <location>
        <begin position="134"/>
        <end position="153"/>
    </location>
</feature>
<dbReference type="Pfam" id="PF09930">
    <property type="entry name" value="DUF2162"/>
    <property type="match status" value="1"/>
</dbReference>
<comment type="caution">
    <text evidence="2">The sequence shown here is derived from an EMBL/GenBank/DDBJ whole genome shotgun (WGS) entry which is preliminary data.</text>
</comment>
<dbReference type="OrthoDB" id="60331at2157"/>
<feature type="transmembrane region" description="Helical" evidence="1">
    <location>
        <begin position="165"/>
        <end position="185"/>
    </location>
</feature>
<dbReference type="AlphaFoldDB" id="A0A2A2H1J5"/>
<feature type="transmembrane region" description="Helical" evidence="1">
    <location>
        <begin position="205"/>
        <end position="225"/>
    </location>
</feature>
<evidence type="ECO:0000256" key="1">
    <source>
        <dbReference type="SAM" id="Phobius"/>
    </source>
</evidence>
<name>A0A2A2H1J5_METBR</name>
<sequence length="255" mass="28077">MAELVWECLIVSLVLLFGVNIGLAMGFTEIRKKEALAFSISYGLVTLIISVLATFLNSTLYSTINYCIFAVLGIIGVITLLSGIYTIKKWKETKKELCSLKSAAMLSSSACYFAGFMSTAVLLSKEITTSFLEFNLFMCIALILAIIGFYSFSKILRHAEMAYPVLLGNFMILNGFYFLISAALIPNIAELSSVQTSALSINSDISSLIFLIMGLIGIFLIGAYFKGEEITSTEDILQRIKLTAFKKTKKTKQSK</sequence>
<feature type="transmembrane region" description="Helical" evidence="1">
    <location>
        <begin position="99"/>
        <end position="122"/>
    </location>
</feature>
<feature type="transmembrane region" description="Helical" evidence="1">
    <location>
        <begin position="35"/>
        <end position="57"/>
    </location>
</feature>
<dbReference type="Proteomes" id="UP000217784">
    <property type="component" value="Unassembled WGS sequence"/>
</dbReference>
<keyword evidence="1" id="KW-0812">Transmembrane</keyword>
<proteinExistence type="predicted"/>
<dbReference type="PIRSF" id="PIRSF037409">
    <property type="entry name" value="UCP037409_transporter"/>
    <property type="match status" value="1"/>
</dbReference>
<dbReference type="RefSeq" id="WP_069584491.1">
    <property type="nucleotide sequence ID" value="NZ_LMVM01000039.1"/>
</dbReference>
<dbReference type="InterPro" id="IPR017199">
    <property type="entry name" value="UCP037409_transporter"/>
</dbReference>
<feature type="transmembrane region" description="Helical" evidence="1">
    <location>
        <begin position="6"/>
        <end position="28"/>
    </location>
</feature>
<organism evidence="2 3">
    <name type="scientific">Methanobacterium bryantii</name>
    <dbReference type="NCBI Taxonomy" id="2161"/>
    <lineage>
        <taxon>Archaea</taxon>
        <taxon>Methanobacteriati</taxon>
        <taxon>Methanobacteriota</taxon>
        <taxon>Methanomada group</taxon>
        <taxon>Methanobacteria</taxon>
        <taxon>Methanobacteriales</taxon>
        <taxon>Methanobacteriaceae</taxon>
        <taxon>Methanobacterium</taxon>
    </lineage>
</organism>